<keyword evidence="3 6" id="KW-0032">Aminotransferase</keyword>
<comment type="cofactor">
    <cofactor evidence="1 6">
        <name>pyridoxal 5'-phosphate</name>
        <dbReference type="ChEBI" id="CHEBI:597326"/>
    </cofactor>
</comment>
<evidence type="ECO:0000256" key="3">
    <source>
        <dbReference type="ARBA" id="ARBA00022576"/>
    </source>
</evidence>
<dbReference type="GO" id="GO:0030170">
    <property type="term" value="F:pyridoxal phosphate binding"/>
    <property type="evidence" value="ECO:0007669"/>
    <property type="project" value="InterPro"/>
</dbReference>
<dbReference type="InterPro" id="IPR015421">
    <property type="entry name" value="PyrdxlP-dep_Trfase_major"/>
</dbReference>
<gene>
    <name evidence="8" type="ORF">EI77_04347</name>
</gene>
<evidence type="ECO:0000256" key="4">
    <source>
        <dbReference type="ARBA" id="ARBA00022679"/>
    </source>
</evidence>
<dbReference type="InterPro" id="IPR004839">
    <property type="entry name" value="Aminotransferase_I/II_large"/>
</dbReference>
<evidence type="ECO:0000256" key="1">
    <source>
        <dbReference type="ARBA" id="ARBA00001933"/>
    </source>
</evidence>
<dbReference type="GO" id="GO:0006520">
    <property type="term" value="P:amino acid metabolic process"/>
    <property type="evidence" value="ECO:0007669"/>
    <property type="project" value="InterPro"/>
</dbReference>
<keyword evidence="9" id="KW-1185">Reference proteome</keyword>
<protein>
    <recommendedName>
        <fullName evidence="6">Aminotransferase</fullName>
        <ecNumber evidence="6">2.6.1.-</ecNumber>
    </recommendedName>
</protein>
<dbReference type="InterPro" id="IPR015424">
    <property type="entry name" value="PyrdxlP-dep_Trfase"/>
</dbReference>
<dbReference type="InterPro" id="IPR015422">
    <property type="entry name" value="PyrdxlP-dep_Trfase_small"/>
</dbReference>
<comment type="similarity">
    <text evidence="2 6">Belongs to the class-I pyridoxal-phosphate-dependent aminotransferase family.</text>
</comment>
<organism evidence="8 9">
    <name type="scientific">Prosthecobacter fusiformis</name>
    <dbReference type="NCBI Taxonomy" id="48464"/>
    <lineage>
        <taxon>Bacteria</taxon>
        <taxon>Pseudomonadati</taxon>
        <taxon>Verrucomicrobiota</taxon>
        <taxon>Verrucomicrobiia</taxon>
        <taxon>Verrucomicrobiales</taxon>
        <taxon>Verrucomicrobiaceae</taxon>
        <taxon>Prosthecobacter</taxon>
    </lineage>
</organism>
<keyword evidence="5" id="KW-0663">Pyridoxal phosphate</keyword>
<proteinExistence type="inferred from homology"/>
<evidence type="ECO:0000313" key="9">
    <source>
        <dbReference type="Proteomes" id="UP000295662"/>
    </source>
</evidence>
<name>A0A4R7RL52_9BACT</name>
<dbReference type="GO" id="GO:0008483">
    <property type="term" value="F:transaminase activity"/>
    <property type="evidence" value="ECO:0007669"/>
    <property type="project" value="UniProtKB-KW"/>
</dbReference>
<dbReference type="EMBL" id="SOCA01000012">
    <property type="protein sequence ID" value="TDU64163.1"/>
    <property type="molecule type" value="Genomic_DNA"/>
</dbReference>
<accession>A0A4R7RL52</accession>
<comment type="caution">
    <text evidence="8">The sequence shown here is derived from an EMBL/GenBank/DDBJ whole genome shotgun (WGS) entry which is preliminary data.</text>
</comment>
<dbReference type="InterPro" id="IPR004838">
    <property type="entry name" value="NHTrfase_class1_PyrdxlP-BS"/>
</dbReference>
<evidence type="ECO:0000313" key="8">
    <source>
        <dbReference type="EMBL" id="TDU64163.1"/>
    </source>
</evidence>
<feature type="domain" description="Aminotransferase class I/classII large" evidence="7">
    <location>
        <begin position="31"/>
        <end position="370"/>
    </location>
</feature>
<dbReference type="InterPro" id="IPR050596">
    <property type="entry name" value="AspAT/PAT-like"/>
</dbReference>
<sequence>MDYNSKISTQIRDLPRSGIRDFFELVIGRSDVISLGVGEPDKPTPWPIREAAIRALEKGQTSYTSNLGLESLRIAISGYVENQFRVNYDPKKEILVTVGVSEALDIAFRAMLNPGDEVIYHEPCYVSYSPSIKMAYGVPVVVETREENMFALMAADVEKAITPKTKVIALNFPTNPTGGVMPPEELEKIAALAVKHDLLVFTDEIYCELLYDGQQHKSIVEYPGMRERTVLLHGFSKAFAMTGWRLGYACAPAPLIEAMMKVHQYCMLCAPILSQVAGIEALKMGASAYEDMRLSYEQRRNTIVSRLNGMGLHCFNPGGAFYVFPEIRSTGLTSKEFAFGLLDKKSVAVVPGTAFGAAGEGFVRCCYATAPDLIVKAMDLMEEFVNEVRSAGK</sequence>
<dbReference type="Pfam" id="PF00155">
    <property type="entry name" value="Aminotran_1_2"/>
    <property type="match status" value="1"/>
</dbReference>
<dbReference type="PANTHER" id="PTHR46383:SF3">
    <property type="entry name" value="ASPARTATE AMINOTRANSFERASE-RELATED"/>
    <property type="match status" value="1"/>
</dbReference>
<evidence type="ECO:0000256" key="5">
    <source>
        <dbReference type="ARBA" id="ARBA00022898"/>
    </source>
</evidence>
<dbReference type="RefSeq" id="WP_133797323.1">
    <property type="nucleotide sequence ID" value="NZ_SOCA01000012.1"/>
</dbReference>
<dbReference type="OrthoDB" id="9813612at2"/>
<dbReference type="SUPFAM" id="SSF53383">
    <property type="entry name" value="PLP-dependent transferases"/>
    <property type="match status" value="1"/>
</dbReference>
<dbReference type="Gene3D" id="3.90.1150.10">
    <property type="entry name" value="Aspartate Aminotransferase, domain 1"/>
    <property type="match status" value="1"/>
</dbReference>
<dbReference type="EC" id="2.6.1.-" evidence="6"/>
<dbReference type="PROSITE" id="PS00105">
    <property type="entry name" value="AA_TRANSFER_CLASS_1"/>
    <property type="match status" value="1"/>
</dbReference>
<dbReference type="Proteomes" id="UP000295662">
    <property type="component" value="Unassembled WGS sequence"/>
</dbReference>
<dbReference type="CDD" id="cd00609">
    <property type="entry name" value="AAT_like"/>
    <property type="match status" value="1"/>
</dbReference>
<keyword evidence="4 6" id="KW-0808">Transferase</keyword>
<dbReference type="AlphaFoldDB" id="A0A4R7RL52"/>
<reference evidence="8 9" key="1">
    <citation type="submission" date="2019-03" db="EMBL/GenBank/DDBJ databases">
        <title>Genomic Encyclopedia of Archaeal and Bacterial Type Strains, Phase II (KMG-II): from individual species to whole genera.</title>
        <authorList>
            <person name="Goeker M."/>
        </authorList>
    </citation>
    <scope>NUCLEOTIDE SEQUENCE [LARGE SCALE GENOMIC DNA]</scope>
    <source>
        <strain evidence="8 9">ATCC 25309</strain>
    </source>
</reference>
<evidence type="ECO:0000259" key="7">
    <source>
        <dbReference type="Pfam" id="PF00155"/>
    </source>
</evidence>
<dbReference type="Gene3D" id="3.40.640.10">
    <property type="entry name" value="Type I PLP-dependent aspartate aminotransferase-like (Major domain)"/>
    <property type="match status" value="1"/>
</dbReference>
<dbReference type="PANTHER" id="PTHR46383">
    <property type="entry name" value="ASPARTATE AMINOTRANSFERASE"/>
    <property type="match status" value="1"/>
</dbReference>
<dbReference type="FunFam" id="3.40.640.10:FF:000033">
    <property type="entry name" value="Aspartate aminotransferase"/>
    <property type="match status" value="1"/>
</dbReference>
<evidence type="ECO:0000256" key="6">
    <source>
        <dbReference type="RuleBase" id="RU000481"/>
    </source>
</evidence>
<evidence type="ECO:0000256" key="2">
    <source>
        <dbReference type="ARBA" id="ARBA00007441"/>
    </source>
</evidence>